<dbReference type="Proteomes" id="UP000886744">
    <property type="component" value="Unassembled WGS sequence"/>
</dbReference>
<dbReference type="Pfam" id="PF00149">
    <property type="entry name" value="Metallophos"/>
    <property type="match status" value="1"/>
</dbReference>
<proteinExistence type="inferred from homology"/>
<dbReference type="AlphaFoldDB" id="A0A9D1J6L2"/>
<dbReference type="GO" id="GO:0016788">
    <property type="term" value="F:hydrolase activity, acting on ester bonds"/>
    <property type="evidence" value="ECO:0007669"/>
    <property type="project" value="InterPro"/>
</dbReference>
<dbReference type="Gene3D" id="3.60.21.10">
    <property type="match status" value="1"/>
</dbReference>
<feature type="domain" description="Calcineurin-like phosphoesterase" evidence="3">
    <location>
        <begin position="29"/>
        <end position="245"/>
    </location>
</feature>
<dbReference type="GO" id="GO:0000166">
    <property type="term" value="F:nucleotide binding"/>
    <property type="evidence" value="ECO:0007669"/>
    <property type="project" value="InterPro"/>
</dbReference>
<evidence type="ECO:0000313" key="4">
    <source>
        <dbReference type="EMBL" id="HIR62693.1"/>
    </source>
</evidence>
<dbReference type="InterPro" id="IPR029052">
    <property type="entry name" value="Metallo-depent_PP-like"/>
</dbReference>
<dbReference type="PRINTS" id="PR01607">
    <property type="entry name" value="APYRASEFAMLY"/>
</dbReference>
<dbReference type="PANTHER" id="PTHR11575:SF24">
    <property type="entry name" value="5'-NUCLEOTIDASE"/>
    <property type="match status" value="1"/>
</dbReference>
<evidence type="ECO:0000313" key="5">
    <source>
        <dbReference type="Proteomes" id="UP000886744"/>
    </source>
</evidence>
<evidence type="ECO:0000256" key="2">
    <source>
        <dbReference type="SAM" id="SignalP"/>
    </source>
</evidence>
<comment type="similarity">
    <text evidence="1">Belongs to the 5'-nucleotidase family.</text>
</comment>
<gene>
    <name evidence="4" type="ORF">IAC94_04120</name>
</gene>
<reference evidence="4" key="2">
    <citation type="journal article" date="2021" name="PeerJ">
        <title>Extensive microbial diversity within the chicken gut microbiome revealed by metagenomics and culture.</title>
        <authorList>
            <person name="Gilroy R."/>
            <person name="Ravi A."/>
            <person name="Getino M."/>
            <person name="Pursley I."/>
            <person name="Horton D.L."/>
            <person name="Alikhan N.F."/>
            <person name="Baker D."/>
            <person name="Gharbi K."/>
            <person name="Hall N."/>
            <person name="Watson M."/>
            <person name="Adriaenssens E.M."/>
            <person name="Foster-Nyarko E."/>
            <person name="Jarju S."/>
            <person name="Secka A."/>
            <person name="Antonio M."/>
            <person name="Oren A."/>
            <person name="Chaudhuri R.R."/>
            <person name="La Ragione R."/>
            <person name="Hildebrand F."/>
            <person name="Pallen M.J."/>
        </authorList>
    </citation>
    <scope>NUCLEOTIDE SEQUENCE</scope>
    <source>
        <strain evidence="4">ChiHjej13B12-12457</strain>
    </source>
</reference>
<accession>A0A9D1J6L2</accession>
<feature type="chain" id="PRO_5038844984" evidence="2">
    <location>
        <begin position="25"/>
        <end position="281"/>
    </location>
</feature>
<dbReference type="InterPro" id="IPR004843">
    <property type="entry name" value="Calcineurin-like_PHP"/>
</dbReference>
<feature type="signal peptide" evidence="2">
    <location>
        <begin position="1"/>
        <end position="24"/>
    </location>
</feature>
<name>A0A9D1J6L2_9BACT</name>
<keyword evidence="2" id="KW-0732">Signal</keyword>
<dbReference type="PROSITE" id="PS00785">
    <property type="entry name" value="5_NUCLEOTIDASE_1"/>
    <property type="match status" value="1"/>
</dbReference>
<dbReference type="SUPFAM" id="SSF56300">
    <property type="entry name" value="Metallo-dependent phosphatases"/>
    <property type="match status" value="1"/>
</dbReference>
<protein>
    <submittedName>
        <fullName evidence="4">Metallophosphoesterase</fullName>
    </submittedName>
</protein>
<dbReference type="InterPro" id="IPR006179">
    <property type="entry name" value="5_nucleotidase/apyrase"/>
</dbReference>
<dbReference type="EMBL" id="DVHI01000054">
    <property type="protein sequence ID" value="HIR62693.1"/>
    <property type="molecule type" value="Genomic_DNA"/>
</dbReference>
<organism evidence="4 5">
    <name type="scientific">Candidatus Coprenecus avistercoris</name>
    <dbReference type="NCBI Taxonomy" id="2840730"/>
    <lineage>
        <taxon>Bacteria</taxon>
        <taxon>Pseudomonadati</taxon>
        <taxon>Bacteroidota</taxon>
        <taxon>Bacteroidia</taxon>
        <taxon>Bacteroidales</taxon>
        <taxon>Rikenellaceae</taxon>
        <taxon>Rikenellaceae incertae sedis</taxon>
        <taxon>Candidatus Coprenecus</taxon>
    </lineage>
</organism>
<evidence type="ECO:0000259" key="3">
    <source>
        <dbReference type="Pfam" id="PF00149"/>
    </source>
</evidence>
<dbReference type="InterPro" id="IPR006146">
    <property type="entry name" value="5'-Nucleotdase_CS"/>
</dbReference>
<reference evidence="4" key="1">
    <citation type="submission" date="2020-10" db="EMBL/GenBank/DDBJ databases">
        <authorList>
            <person name="Gilroy R."/>
        </authorList>
    </citation>
    <scope>NUCLEOTIDE SEQUENCE</scope>
    <source>
        <strain evidence="4">ChiHjej13B12-12457</strain>
    </source>
</reference>
<comment type="caution">
    <text evidence="4">The sequence shown here is derived from an EMBL/GenBank/DDBJ whole genome shotgun (WGS) entry which is preliminary data.</text>
</comment>
<dbReference type="PANTHER" id="PTHR11575">
    <property type="entry name" value="5'-NUCLEOTIDASE-RELATED"/>
    <property type="match status" value="1"/>
</dbReference>
<dbReference type="GO" id="GO:0046872">
    <property type="term" value="F:metal ion binding"/>
    <property type="evidence" value="ECO:0007669"/>
    <property type="project" value="InterPro"/>
</dbReference>
<evidence type="ECO:0000256" key="1">
    <source>
        <dbReference type="ARBA" id="ARBA00006654"/>
    </source>
</evidence>
<sequence length="281" mass="30973">MKMRNNIISAVAALLLFAAAPALTAQDLVILHTNDSHSQIEEVRTGKGAGTGGVHRRAEYFQQVLSQYGRDHVLIVDAGDYNQGTPYFTVFNGDLEMEVMNSLGYEVVAIGNHEYDNGVDELARRLSKARFQTVCANYDFSGTALEPLVKPYVIVEKAGKKIGIFGLTVPLRTLVARQNLKGIVYMDAFASADKWADYLKNVEKCDLVIALTHLGYSGYPDQANDVALAKDSENIDIIIGGHSHTFLKTDRVYQNRVGRDVVVVQAGAQGEWVGRFDINFK</sequence>
<dbReference type="GO" id="GO:0009166">
    <property type="term" value="P:nucleotide catabolic process"/>
    <property type="evidence" value="ECO:0007669"/>
    <property type="project" value="InterPro"/>
</dbReference>